<accession>A0ABN0Z6A1</accession>
<evidence type="ECO:0000256" key="1">
    <source>
        <dbReference type="SAM" id="MobiDB-lite"/>
    </source>
</evidence>
<evidence type="ECO:0000313" key="2">
    <source>
        <dbReference type="EMBL" id="GAA0434106.1"/>
    </source>
</evidence>
<sequence>MRRDRLAQVISTTDDTARLREPEPGTGTGDAPEWEAHASALRLATRDERAAAGLAPYQSGCAECVALDTARRAAAGDRATAGRATAAAYTHWITAHTGRWGRK</sequence>
<gene>
    <name evidence="2" type="ORF">GCM10010357_64530</name>
</gene>
<name>A0ABN0Z6A1_9ACTN</name>
<protein>
    <submittedName>
        <fullName evidence="2">Uncharacterized protein</fullName>
    </submittedName>
</protein>
<organism evidence="2 3">
    <name type="scientific">Streptomyces luteireticuli</name>
    <dbReference type="NCBI Taxonomy" id="173858"/>
    <lineage>
        <taxon>Bacteria</taxon>
        <taxon>Bacillati</taxon>
        <taxon>Actinomycetota</taxon>
        <taxon>Actinomycetes</taxon>
        <taxon>Kitasatosporales</taxon>
        <taxon>Streptomycetaceae</taxon>
        <taxon>Streptomyces</taxon>
    </lineage>
</organism>
<feature type="region of interest" description="Disordered" evidence="1">
    <location>
        <begin position="1"/>
        <end position="34"/>
    </location>
</feature>
<dbReference type="EMBL" id="BAAABX010000075">
    <property type="protein sequence ID" value="GAA0434106.1"/>
    <property type="molecule type" value="Genomic_DNA"/>
</dbReference>
<dbReference type="Proteomes" id="UP001500879">
    <property type="component" value="Unassembled WGS sequence"/>
</dbReference>
<keyword evidence="3" id="KW-1185">Reference proteome</keyword>
<reference evidence="2 3" key="1">
    <citation type="journal article" date="2019" name="Int. J. Syst. Evol. Microbiol.">
        <title>The Global Catalogue of Microorganisms (GCM) 10K type strain sequencing project: providing services to taxonomists for standard genome sequencing and annotation.</title>
        <authorList>
            <consortium name="The Broad Institute Genomics Platform"/>
            <consortium name="The Broad Institute Genome Sequencing Center for Infectious Disease"/>
            <person name="Wu L."/>
            <person name="Ma J."/>
        </authorList>
    </citation>
    <scope>NUCLEOTIDE SEQUENCE [LARGE SCALE GENOMIC DNA]</scope>
    <source>
        <strain evidence="2 3">JCM 4788</strain>
    </source>
</reference>
<evidence type="ECO:0000313" key="3">
    <source>
        <dbReference type="Proteomes" id="UP001500879"/>
    </source>
</evidence>
<comment type="caution">
    <text evidence="2">The sequence shown here is derived from an EMBL/GenBank/DDBJ whole genome shotgun (WGS) entry which is preliminary data.</text>
</comment>
<proteinExistence type="predicted"/>